<dbReference type="Pfam" id="PF12833">
    <property type="entry name" value="HTH_18"/>
    <property type="match status" value="1"/>
</dbReference>
<evidence type="ECO:0000313" key="6">
    <source>
        <dbReference type="Proteomes" id="UP001236569"/>
    </source>
</evidence>
<feature type="domain" description="HTH araC/xylS-type" evidence="4">
    <location>
        <begin position="185"/>
        <end position="281"/>
    </location>
</feature>
<dbReference type="InterPro" id="IPR009057">
    <property type="entry name" value="Homeodomain-like_sf"/>
</dbReference>
<evidence type="ECO:0000256" key="1">
    <source>
        <dbReference type="ARBA" id="ARBA00023015"/>
    </source>
</evidence>
<sequence length="281" mass="32498">MHAATHTIPQGLIQAENVPELNVFDYSATEEHLNNKVTLRQHVISFLVHGQKKIHFSNDTVEVNNQYAVMMASGNCLMSECLGDSNSYQSVLVFFSPENLSSFFLKYPQFVRTKVEPPKAFFVLKQDDYIQHLVVSLQLYLQKPQLFNSSILSLKWEEIMLYLIDKYGEAFVVFLQGLLHNQQEVSFRKVIEDNLYTNLNLEELAFLCNMSLSTFKRHFTSIYHESPGKWLQAKRLERAKELLSQGEMKASEIYQLFGYENLSNFSAAFKHQFGVSPRQMA</sequence>
<reference evidence="5 6" key="1">
    <citation type="submission" date="2023-05" db="EMBL/GenBank/DDBJ databases">
        <title>Novel species of genus Flectobacillus isolated from stream in China.</title>
        <authorList>
            <person name="Lu H."/>
        </authorList>
    </citation>
    <scope>NUCLEOTIDE SEQUENCE [LARGE SCALE GENOMIC DNA]</scope>
    <source>
        <strain evidence="5 6">DC10W</strain>
    </source>
</reference>
<gene>
    <name evidence="5" type="ORF">QM480_22420</name>
</gene>
<dbReference type="InterPro" id="IPR054015">
    <property type="entry name" value="ExsA-like_N"/>
</dbReference>
<dbReference type="PANTHER" id="PTHR43280:SF2">
    <property type="entry name" value="HTH-TYPE TRANSCRIPTIONAL REGULATOR EXSA"/>
    <property type="match status" value="1"/>
</dbReference>
<dbReference type="RefSeq" id="WP_283371808.1">
    <property type="nucleotide sequence ID" value="NZ_JASHID010000024.1"/>
</dbReference>
<dbReference type="Gene3D" id="1.10.10.60">
    <property type="entry name" value="Homeodomain-like"/>
    <property type="match status" value="2"/>
</dbReference>
<dbReference type="PANTHER" id="PTHR43280">
    <property type="entry name" value="ARAC-FAMILY TRANSCRIPTIONAL REGULATOR"/>
    <property type="match status" value="1"/>
</dbReference>
<keyword evidence="2" id="KW-0238">DNA-binding</keyword>
<dbReference type="SUPFAM" id="SSF46689">
    <property type="entry name" value="Homeodomain-like"/>
    <property type="match status" value="2"/>
</dbReference>
<name>A0ABT6YU48_9BACT</name>
<evidence type="ECO:0000259" key="4">
    <source>
        <dbReference type="PROSITE" id="PS01124"/>
    </source>
</evidence>
<organism evidence="5 6">
    <name type="scientific">Flectobacillus longus</name>
    <dbReference type="NCBI Taxonomy" id="2984207"/>
    <lineage>
        <taxon>Bacteria</taxon>
        <taxon>Pseudomonadati</taxon>
        <taxon>Bacteroidota</taxon>
        <taxon>Cytophagia</taxon>
        <taxon>Cytophagales</taxon>
        <taxon>Flectobacillaceae</taxon>
        <taxon>Flectobacillus</taxon>
    </lineage>
</organism>
<evidence type="ECO:0000256" key="3">
    <source>
        <dbReference type="ARBA" id="ARBA00023163"/>
    </source>
</evidence>
<dbReference type="Pfam" id="PF22200">
    <property type="entry name" value="ExsA_N"/>
    <property type="match status" value="1"/>
</dbReference>
<protein>
    <submittedName>
        <fullName evidence="5">AraC family transcriptional regulator</fullName>
    </submittedName>
</protein>
<comment type="caution">
    <text evidence="5">The sequence shown here is derived from an EMBL/GenBank/DDBJ whole genome shotgun (WGS) entry which is preliminary data.</text>
</comment>
<keyword evidence="1" id="KW-0805">Transcription regulation</keyword>
<proteinExistence type="predicted"/>
<dbReference type="PROSITE" id="PS01124">
    <property type="entry name" value="HTH_ARAC_FAMILY_2"/>
    <property type="match status" value="1"/>
</dbReference>
<evidence type="ECO:0000313" key="5">
    <source>
        <dbReference type="EMBL" id="MDI9867113.1"/>
    </source>
</evidence>
<evidence type="ECO:0000256" key="2">
    <source>
        <dbReference type="ARBA" id="ARBA00023125"/>
    </source>
</evidence>
<dbReference type="SMART" id="SM00342">
    <property type="entry name" value="HTH_ARAC"/>
    <property type="match status" value="1"/>
</dbReference>
<keyword evidence="6" id="KW-1185">Reference proteome</keyword>
<dbReference type="EMBL" id="JASHID010000024">
    <property type="protein sequence ID" value="MDI9867113.1"/>
    <property type="molecule type" value="Genomic_DNA"/>
</dbReference>
<accession>A0ABT6YU48</accession>
<dbReference type="Proteomes" id="UP001236569">
    <property type="component" value="Unassembled WGS sequence"/>
</dbReference>
<keyword evidence="3" id="KW-0804">Transcription</keyword>
<dbReference type="InterPro" id="IPR018060">
    <property type="entry name" value="HTH_AraC"/>
</dbReference>